<feature type="compositionally biased region" description="Low complexity" evidence="1">
    <location>
        <begin position="606"/>
        <end position="615"/>
    </location>
</feature>
<feature type="compositionally biased region" description="Acidic residues" evidence="1">
    <location>
        <begin position="649"/>
        <end position="673"/>
    </location>
</feature>
<name>A0A6A4H0P6_9AGAR</name>
<evidence type="ECO:0000256" key="1">
    <source>
        <dbReference type="SAM" id="MobiDB-lite"/>
    </source>
</evidence>
<feature type="compositionally biased region" description="Basic and acidic residues" evidence="1">
    <location>
        <begin position="1097"/>
        <end position="1109"/>
    </location>
</feature>
<feature type="compositionally biased region" description="Basic residues" evidence="1">
    <location>
        <begin position="724"/>
        <end position="734"/>
    </location>
</feature>
<sequence length="1822" mass="204876">MSRRTSSKPQADSDDEFRLSSRLLSPPGPPSHQPRRDRPSTSERHSNSTAGPSRTSSLRHPAGRGAAGLDFSTSKPASVGLHDQLASSTIAISEDQKELYKEHIWFLCVVILQGLPGFLFLRRQLGASADWPSRNNFLSLFDLMAPKLIAYRAKYDVEELPVWAATFSLRLQELCEKSKLIRCAFIGEERPLQLADAIFTPRKFLEAKLLNFIQFKISYWETLAEVPQGHRFPRKILYETQWMVTIPPDNQPYAFHGYPTDSSRFDPANDPLDDNHCFRDVTPPLVKAPTRDSSPPMRLFNDNAGSDMEFVGQAPPSLGKLHPSLFMGPRGLEPTPIDPRLAYSTTNTKIPGFDGFPKLEGGADPEKRKDPSQVEKRSNRKGEAVLMLPRPATKGVAMITEKFALSLAAWSLFRPSLRPRAPPALRAGYSAQCLRPSPTLTVQSVIRAGSRTPPARSPFLWRGQTRSVVASSPFVKATMASAALFEENTALHRQGHLVRAMVTEYYIQAENVFRRQKRLQNSTTNPWALLQGLIQDGFVEKDDIERLSLLAFLLGWEKQFTLEDLEFEGMEFTTLQGCSRAPSPSRSCMGHLESRLPSPSRKHALHLLSPLPSSEKSSDLGNEGPPPDEAASEEESDDGAVVQGSEADASGEPDSEAEEDDNDNEEADEEADDDNRGPPSQVEEEDDIIEIADSQHESRAPTPNLKRTRSVDEEESSDVPAPSKRARMPSRKWGRVTSAPQIASDSSADVIPPKQLAKQSKTAGPSQMRVVVPQTTTTQLRRKLFKKPKTHQAEGSSSKTKLLASARIAFQPASGFTSRRDDISIAAKSVRDALSPIVLMSAAKANSSLIWQYFGGKYFVQPGAVSDPKLGFVSNIRPQYLEDKFSSLRLHLSTLLSNKHIHSKMSSEPARPFITLKDYPDHKIQLQKQADAIEVLAKAKCALSIRHPTCEQALVYLHYPASQEVTSQTDYQELYKTLLDLVAPVHQQQKVNLFEKCAKYYRTITASNETPDHAGKQRKGFSKKDGSSRRSIREDEEVVEVPAPPKVASTSATPVYRPRAHVATAPNSRHLRESPSPSSSRPNGTAGVEARKGKRTRLNDDASNFRRPETSGKNIFHSFIEAIVQTGNAPAIEDVAPRTIGPWDPIPWDCEIPETIGYFAGGGAEVPYEVIAYEQLFVFYGYRGSFTQFLAFTGNFSFTVQWLSKWYISSLDRASHNRFLDRELPFSPIPAIDLSYPSDWIPSHEFCPFCDEASVQCLWYRTSNFHEVTDQFLSYGDLCDAGYTDFPFPQRLQRIQELRASLENNFPQSDRCNCRSGESTESFLDYSWVRNELVGYPSQPTAQTLELVPATYSFSGVPWHVHGEVYKYTSESLEQVRARYENNPLVELACGFPKVPVVPRYSRVLDWSGRPLLPDPGIPQEERVLRTWDTHTAYDYFWDRIFQGDFPSRDQLEAFANPRNFVPAVKMLVSAKLLWSEVLMISMMYMKTGVEVFFLETVDQFLLRFLSKSPRIHQSQTVLRRLLISSIQQSIVQITSRSFMTLRLGSTTILVVPIPSRALLARRGPSFSQTCSSSSRASSRSAIQLQPDEFSQRMAEALSANEESWPNFQEWRFAREAYIDWSDPQKVVDIFDPRRFPCLYRHGRLFFGGEAAFALLQTRPPFKVHRPPLLIEKLTSLLGSQSRLPLSSVGPMYQQLSPEDEVLLAEIASHFNSTVVRADLAEVQDERLNQALNSLEGYPELDPSVEDIQYGLLNRYRLDFVYYRGMAKHFRDEAEHSLRLFTGQHESMMKKGYPLPQIDLDRLPEFIKSSVQPADAMETDGN</sequence>
<keyword evidence="3" id="KW-1185">Reference proteome</keyword>
<feature type="compositionally biased region" description="Basic and acidic residues" evidence="1">
    <location>
        <begin position="34"/>
        <end position="46"/>
    </location>
</feature>
<feature type="region of interest" description="Disordered" evidence="1">
    <location>
        <begin position="346"/>
        <end position="382"/>
    </location>
</feature>
<feature type="region of interest" description="Disordered" evidence="1">
    <location>
        <begin position="1"/>
        <end position="69"/>
    </location>
</feature>
<feature type="region of interest" description="Disordered" evidence="1">
    <location>
        <begin position="578"/>
        <end position="769"/>
    </location>
</feature>
<feature type="compositionally biased region" description="Basic and acidic residues" evidence="1">
    <location>
        <begin position="364"/>
        <end position="382"/>
    </location>
</feature>
<gene>
    <name evidence="2" type="ORF">BT96DRAFT_1001407</name>
</gene>
<dbReference type="EMBL" id="ML769627">
    <property type="protein sequence ID" value="KAE9391346.1"/>
    <property type="molecule type" value="Genomic_DNA"/>
</dbReference>
<proteinExistence type="predicted"/>
<evidence type="ECO:0000313" key="3">
    <source>
        <dbReference type="Proteomes" id="UP000799118"/>
    </source>
</evidence>
<feature type="compositionally biased region" description="Polar residues" evidence="1">
    <location>
        <begin position="738"/>
        <end position="747"/>
    </location>
</feature>
<organism evidence="2 3">
    <name type="scientific">Gymnopus androsaceus JB14</name>
    <dbReference type="NCBI Taxonomy" id="1447944"/>
    <lineage>
        <taxon>Eukaryota</taxon>
        <taxon>Fungi</taxon>
        <taxon>Dikarya</taxon>
        <taxon>Basidiomycota</taxon>
        <taxon>Agaricomycotina</taxon>
        <taxon>Agaricomycetes</taxon>
        <taxon>Agaricomycetidae</taxon>
        <taxon>Agaricales</taxon>
        <taxon>Marasmiineae</taxon>
        <taxon>Omphalotaceae</taxon>
        <taxon>Gymnopus</taxon>
    </lineage>
</organism>
<accession>A0A6A4H0P6</accession>
<dbReference type="Proteomes" id="UP000799118">
    <property type="component" value="Unassembled WGS sequence"/>
</dbReference>
<protein>
    <submittedName>
        <fullName evidence="2">Uncharacterized protein</fullName>
    </submittedName>
</protein>
<feature type="compositionally biased region" description="Basic and acidic residues" evidence="1">
    <location>
        <begin position="1022"/>
        <end position="1033"/>
    </location>
</feature>
<feature type="region of interest" description="Disordered" evidence="1">
    <location>
        <begin position="1009"/>
        <end position="1109"/>
    </location>
</feature>
<feature type="compositionally biased region" description="Polar residues" evidence="1">
    <location>
        <begin position="47"/>
        <end position="58"/>
    </location>
</feature>
<reference evidence="2" key="1">
    <citation type="journal article" date="2019" name="Environ. Microbiol.">
        <title>Fungal ecological strategies reflected in gene transcription - a case study of two litter decomposers.</title>
        <authorList>
            <person name="Barbi F."/>
            <person name="Kohler A."/>
            <person name="Barry K."/>
            <person name="Baskaran P."/>
            <person name="Daum C."/>
            <person name="Fauchery L."/>
            <person name="Ihrmark K."/>
            <person name="Kuo A."/>
            <person name="LaButti K."/>
            <person name="Lipzen A."/>
            <person name="Morin E."/>
            <person name="Grigoriev I.V."/>
            <person name="Henrissat B."/>
            <person name="Lindahl B."/>
            <person name="Martin F."/>
        </authorList>
    </citation>
    <scope>NUCLEOTIDE SEQUENCE</scope>
    <source>
        <strain evidence="2">JB14</strain>
    </source>
</reference>
<evidence type="ECO:0000313" key="2">
    <source>
        <dbReference type="EMBL" id="KAE9391346.1"/>
    </source>
</evidence>
<feature type="region of interest" description="Disordered" evidence="1">
    <location>
        <begin position="277"/>
        <end position="296"/>
    </location>
</feature>